<dbReference type="GO" id="GO:0004803">
    <property type="term" value="F:transposase activity"/>
    <property type="evidence" value="ECO:0007669"/>
    <property type="project" value="InterPro"/>
</dbReference>
<sequence length="75" mass="8757">MFADVFERFRWRGRAYCEMTNHYHVVVETPEGNLSKGMRQLDGVFTQRVNRLGVHDSTVSRAVRRFEHSDAGKTI</sequence>
<dbReference type="GO" id="GO:0006313">
    <property type="term" value="P:DNA transposition"/>
    <property type="evidence" value="ECO:0007669"/>
    <property type="project" value="InterPro"/>
</dbReference>
<organism evidence="1 2">
    <name type="scientific">Thiocapsa marina 5811</name>
    <dbReference type="NCBI Taxonomy" id="768671"/>
    <lineage>
        <taxon>Bacteria</taxon>
        <taxon>Pseudomonadati</taxon>
        <taxon>Pseudomonadota</taxon>
        <taxon>Gammaproteobacteria</taxon>
        <taxon>Chromatiales</taxon>
        <taxon>Chromatiaceae</taxon>
        <taxon>Thiocapsa</taxon>
    </lineage>
</organism>
<name>F9UHE7_9GAMM</name>
<proteinExistence type="predicted"/>
<dbReference type="eggNOG" id="COG1943">
    <property type="taxonomic scope" value="Bacteria"/>
</dbReference>
<dbReference type="AlphaFoldDB" id="F9UHE7"/>
<accession>F9UHE7</accession>
<dbReference type="Gene3D" id="3.30.70.1290">
    <property type="entry name" value="Transposase IS200-like"/>
    <property type="match status" value="1"/>
</dbReference>
<gene>
    <name evidence="1" type="ORF">ThimaDRAFT_4350</name>
</gene>
<dbReference type="GO" id="GO:0003677">
    <property type="term" value="F:DNA binding"/>
    <property type="evidence" value="ECO:0007669"/>
    <property type="project" value="InterPro"/>
</dbReference>
<keyword evidence="2" id="KW-1185">Reference proteome</keyword>
<evidence type="ECO:0000313" key="2">
    <source>
        <dbReference type="Proteomes" id="UP000005459"/>
    </source>
</evidence>
<protein>
    <recommendedName>
        <fullName evidence="3">Transposase IS200-like domain-containing protein</fullName>
    </recommendedName>
</protein>
<dbReference type="EMBL" id="AFWV01000018">
    <property type="protein sequence ID" value="EGV16405.1"/>
    <property type="molecule type" value="Genomic_DNA"/>
</dbReference>
<dbReference type="STRING" id="768671.ThimaDRAFT_4350"/>
<evidence type="ECO:0008006" key="3">
    <source>
        <dbReference type="Google" id="ProtNLM"/>
    </source>
</evidence>
<dbReference type="SUPFAM" id="SSF143422">
    <property type="entry name" value="Transposase IS200-like"/>
    <property type="match status" value="1"/>
</dbReference>
<dbReference type="Proteomes" id="UP000005459">
    <property type="component" value="Unassembled WGS sequence"/>
</dbReference>
<reference evidence="1 2" key="1">
    <citation type="submission" date="2011-06" db="EMBL/GenBank/DDBJ databases">
        <title>The draft genome of Thiocapsa marina 5811.</title>
        <authorList>
            <consortium name="US DOE Joint Genome Institute (JGI-PGF)"/>
            <person name="Lucas S."/>
            <person name="Han J."/>
            <person name="Cheng J.-F."/>
            <person name="Goodwin L."/>
            <person name="Pitluck S."/>
            <person name="Peters L."/>
            <person name="Land M.L."/>
            <person name="Hauser L."/>
            <person name="Vogl K."/>
            <person name="Liu Z."/>
            <person name="Imhoff J."/>
            <person name="Thiel V."/>
            <person name="Frigaard N.-U."/>
            <person name="Bryant D."/>
            <person name="Woyke T.J."/>
        </authorList>
    </citation>
    <scope>NUCLEOTIDE SEQUENCE [LARGE SCALE GENOMIC DNA]</scope>
    <source>
        <strain evidence="1 2">5811</strain>
    </source>
</reference>
<evidence type="ECO:0000313" key="1">
    <source>
        <dbReference type="EMBL" id="EGV16405.1"/>
    </source>
</evidence>
<dbReference type="InterPro" id="IPR036515">
    <property type="entry name" value="Transposase_17_sf"/>
</dbReference>
<dbReference type="PATRIC" id="fig|768671.3.peg.4587"/>